<feature type="region of interest" description="Disordered" evidence="1">
    <location>
        <begin position="764"/>
        <end position="955"/>
    </location>
</feature>
<evidence type="ECO:0000256" key="2">
    <source>
        <dbReference type="SAM" id="Phobius"/>
    </source>
</evidence>
<feature type="region of interest" description="Disordered" evidence="1">
    <location>
        <begin position="1321"/>
        <end position="1517"/>
    </location>
</feature>
<gene>
    <name evidence="3" type="ORF">GCM10022402_08780</name>
</gene>
<feature type="compositionally biased region" description="Polar residues" evidence="1">
    <location>
        <begin position="1158"/>
        <end position="1168"/>
    </location>
</feature>
<dbReference type="EMBL" id="BAABDD010000003">
    <property type="protein sequence ID" value="GAA3730331.1"/>
    <property type="molecule type" value="Genomic_DNA"/>
</dbReference>
<protein>
    <submittedName>
        <fullName evidence="3">Uncharacterized protein</fullName>
    </submittedName>
</protein>
<feature type="transmembrane region" description="Helical" evidence="2">
    <location>
        <begin position="207"/>
        <end position="229"/>
    </location>
</feature>
<feature type="compositionally biased region" description="Basic and acidic residues" evidence="1">
    <location>
        <begin position="1444"/>
        <end position="1483"/>
    </location>
</feature>
<keyword evidence="2" id="KW-0472">Membrane</keyword>
<feature type="compositionally biased region" description="Basic and acidic residues" evidence="1">
    <location>
        <begin position="806"/>
        <end position="820"/>
    </location>
</feature>
<feature type="compositionally biased region" description="Polar residues" evidence="1">
    <location>
        <begin position="822"/>
        <end position="837"/>
    </location>
</feature>
<feature type="compositionally biased region" description="Basic and acidic residues" evidence="1">
    <location>
        <begin position="1337"/>
        <end position="1360"/>
    </location>
</feature>
<evidence type="ECO:0000256" key="1">
    <source>
        <dbReference type="SAM" id="MobiDB-lite"/>
    </source>
</evidence>
<feature type="compositionally biased region" description="Basic and acidic residues" evidence="1">
    <location>
        <begin position="1186"/>
        <end position="1197"/>
    </location>
</feature>
<proteinExistence type="predicted"/>
<feature type="compositionally biased region" description="Polar residues" evidence="1">
    <location>
        <begin position="854"/>
        <end position="879"/>
    </location>
</feature>
<comment type="caution">
    <text evidence="3">The sequence shown here is derived from an EMBL/GenBank/DDBJ whole genome shotgun (WGS) entry which is preliminary data.</text>
</comment>
<feature type="transmembrane region" description="Helical" evidence="2">
    <location>
        <begin position="241"/>
        <end position="262"/>
    </location>
</feature>
<feature type="compositionally biased region" description="Polar residues" evidence="1">
    <location>
        <begin position="508"/>
        <end position="517"/>
    </location>
</feature>
<feature type="compositionally biased region" description="Polar residues" evidence="1">
    <location>
        <begin position="1393"/>
        <end position="1429"/>
    </location>
</feature>
<feature type="region of interest" description="Disordered" evidence="1">
    <location>
        <begin position="983"/>
        <end position="1024"/>
    </location>
</feature>
<evidence type="ECO:0000313" key="3">
    <source>
        <dbReference type="EMBL" id="GAA3730331.1"/>
    </source>
</evidence>
<feature type="compositionally biased region" description="Basic and acidic residues" evidence="1">
    <location>
        <begin position="1642"/>
        <end position="1654"/>
    </location>
</feature>
<dbReference type="Proteomes" id="UP001500908">
    <property type="component" value="Unassembled WGS sequence"/>
</dbReference>
<feature type="compositionally biased region" description="Low complexity" evidence="1">
    <location>
        <begin position="614"/>
        <end position="628"/>
    </location>
</feature>
<name>A0ABP7F360_9ACTN</name>
<dbReference type="RefSeq" id="WP_344967537.1">
    <property type="nucleotide sequence ID" value="NZ_BAABDD010000003.1"/>
</dbReference>
<feature type="region of interest" description="Disordered" evidence="1">
    <location>
        <begin position="1134"/>
        <end position="1307"/>
    </location>
</feature>
<feature type="compositionally biased region" description="Polar residues" evidence="1">
    <location>
        <begin position="446"/>
        <end position="491"/>
    </location>
</feature>
<feature type="region of interest" description="Disordered" evidence="1">
    <location>
        <begin position="1058"/>
        <end position="1094"/>
    </location>
</feature>
<keyword evidence="2" id="KW-0812">Transmembrane</keyword>
<reference evidence="4" key="1">
    <citation type="journal article" date="2019" name="Int. J. Syst. Evol. Microbiol.">
        <title>The Global Catalogue of Microorganisms (GCM) 10K type strain sequencing project: providing services to taxonomists for standard genome sequencing and annotation.</title>
        <authorList>
            <consortium name="The Broad Institute Genomics Platform"/>
            <consortium name="The Broad Institute Genome Sequencing Center for Infectious Disease"/>
            <person name="Wu L."/>
            <person name="Ma J."/>
        </authorList>
    </citation>
    <scope>NUCLEOTIDE SEQUENCE [LARGE SCALE GENOMIC DNA]</scope>
    <source>
        <strain evidence="4">JCM 17137</strain>
    </source>
</reference>
<feature type="region of interest" description="Disordered" evidence="1">
    <location>
        <begin position="1642"/>
        <end position="1671"/>
    </location>
</feature>
<feature type="compositionally biased region" description="Low complexity" evidence="1">
    <location>
        <begin position="764"/>
        <end position="786"/>
    </location>
</feature>
<keyword evidence="4" id="KW-1185">Reference proteome</keyword>
<keyword evidence="2" id="KW-1133">Transmembrane helix</keyword>
<feature type="compositionally biased region" description="Basic and acidic residues" evidence="1">
    <location>
        <begin position="1369"/>
        <end position="1382"/>
    </location>
</feature>
<evidence type="ECO:0000313" key="4">
    <source>
        <dbReference type="Proteomes" id="UP001500908"/>
    </source>
</evidence>
<feature type="compositionally biased region" description="Acidic residues" evidence="1">
    <location>
        <begin position="1655"/>
        <end position="1665"/>
    </location>
</feature>
<organism evidence="3 4">
    <name type="scientific">Salinactinospora qingdaonensis</name>
    <dbReference type="NCBI Taxonomy" id="702744"/>
    <lineage>
        <taxon>Bacteria</taxon>
        <taxon>Bacillati</taxon>
        <taxon>Actinomycetota</taxon>
        <taxon>Actinomycetes</taxon>
        <taxon>Streptosporangiales</taxon>
        <taxon>Nocardiopsidaceae</taxon>
        <taxon>Salinactinospora</taxon>
    </lineage>
</organism>
<feature type="compositionally biased region" description="Gly residues" evidence="1">
    <location>
        <begin position="914"/>
        <end position="925"/>
    </location>
</feature>
<feature type="compositionally biased region" description="Polar residues" evidence="1">
    <location>
        <begin position="526"/>
        <end position="543"/>
    </location>
</feature>
<feature type="compositionally biased region" description="Polar residues" evidence="1">
    <location>
        <begin position="1496"/>
        <end position="1510"/>
    </location>
</feature>
<feature type="compositionally biased region" description="Basic and acidic residues" evidence="1">
    <location>
        <begin position="1245"/>
        <end position="1259"/>
    </location>
</feature>
<sequence>MPVRMNDPGGRMLRWEVINKSEDPTPGDVEQVERIKNYYRDLASVTTRAWERVKDGSAIADGEGEAMTALREVMDELPGMLEKAKSSYSLAADAYESYYTALKTGQEETRKAILNGEAAYEKHKANPDDEQAEQEWRDYVDMAQAAINEFIIDMASAASDLETAAQDAIPPRDFLEQVADFFSDNPWLQVAIGVVAGIVVMLCPLSWVGFAIAAVLGGLVLAIDIAQLIRADEFGWNRKTFITLGLGLLGCVPGGAVARVGAGIMRGGAALGRAGVTRSGTIGRGITSMAQSVRSGVGATAVGRGITNSRAWYSSVKAGAWRGPKVSIATQFGISGTQDFAMGLGANYVVKKAMGEKIDTGQLLLETAATTLPGSAVGSGFQHYDISFNRVDGFNISAKHNGDVLPTSMGVNDMSPDMSPSPVTEGNFDGVTSDFSGGSGEVTTPEGVQTNISTDTGGAPNVQTTTPDGLTATSGYDSAGDLSTSQVSTGNPGSGEGYSVSHDLSGGSPETTVTTPAPDTIGGDTGSPTATTADSSGVTSSGDFGTFSFDRSGAAPDQAPTAHYDYSDPASPTPEAPDFQADFPGTGSAEVSTPAHTGDGPQVSVDTTPEALNVTTPDTSVEVTTTPDGATATSVGGTDGAPAPSYHSGDQRISVPTGGNADASATHTGHGAALEGPDGTTVTTSDSAAVPTDIRPGGSGGPDSIQHRAGEGTVEAHTGDSISAANHHGDVLVASQSGDTTLAQSAGGAGSATAAGAAAHWSSSGTASYSTAGPAGAPAGHRSASGEVTFGNARTQPDGTVQHPDFSVDRDGTLTIRDGDGNTWSFDTHGNPLSTSAPDAAPPTLGTDPDTGAPTFTAQDGTTVSLDANGPRVTTSDGWSVSAARGGDPSGNADITVTGPRDAGGDRLSLTHGADGGLRAEGGGYALDTGNGSTAATTPEGAGALSHGAGEAGVQSGDWRANVTGAGAEVTHPGGRIDLDTQGGASLSGGHDGTGAPAWQVRSDADGDIGGTTGSGTDVTASREGDVTFGNGDTQVTRASDGELTVNDGNGLTVTQPTTGSAAHVDAGPGRPAVDVGPEGSTVTSPDGGAHHVDQDAAGNQQVRINEGEPGQPTIDGNGTVRVTDARGSVAATAEGFDAHGANSHVRGGDGGTTIDTQQRFSPDSTVSHHSRTGTAPDAPESLVTVERDGATSRYDTEGTVQQSYDDGRPGAPSATRDSEGTTTVETGHHHRSSDTVSEGPTMRRNPESDTTTVEHDGFRMSQTRPDGPDTPVGTEVQPAPDAPVARHNPDGSSTVEAGDVSVHRSADDMISVTAGDRDTPRVEWEQGDGGATTTVRDGDGTPVLRRDPDGSMRNSRGEDITGDGVDATPDHPGYHVTRDGDGSVTLTRDGDPSTTIRFNGDGSTSYSRSDSTTHVDLSPTGRPTTTQHAIPDAEPTTTVRQLRKGEIEIDHRPSPSGREHSLTRMDRHGNAESRIRGTDPDGRATSWGVGIDNRGQATSVDQRSPNTNPVRLRPNGELKETSGLWENYLAGGEFRKPEKLYRLAEDGSDPGRPIVWGGMNQDEYGRMKREALNELRNDAGNLPGLLNFKSPEEAITNWLYSIPKGIAQARYANTPLMGEDSIFTEIGWKFAAETAKVHTTTDWETSWDAHEEHQEDLEDIEEGLQPEKQQ</sequence>
<feature type="region of interest" description="Disordered" evidence="1">
    <location>
        <begin position="413"/>
        <end position="717"/>
    </location>
</feature>
<accession>A0ABP7F360</accession>